<name>A0A4Y5TXE8_9CAUD</name>
<dbReference type="EMBL" id="MK804893">
    <property type="protein sequence ID" value="QDB74018.1"/>
    <property type="molecule type" value="Genomic_DNA"/>
</dbReference>
<evidence type="ECO:0000313" key="2">
    <source>
        <dbReference type="EMBL" id="QDB74018.1"/>
    </source>
</evidence>
<feature type="compositionally biased region" description="Low complexity" evidence="1">
    <location>
        <begin position="500"/>
        <end position="522"/>
    </location>
</feature>
<reference evidence="2 3" key="1">
    <citation type="submission" date="2019-04" db="EMBL/GenBank/DDBJ databases">
        <title>Nine Novel Phages from a Plateau Lake in Southwest China Provide Insights into Aeromonas Phage Diversity.</title>
        <authorList>
            <person name="Xiao W."/>
            <person name="Bai M."/>
            <person name="Wang Y."/>
            <person name="Cui X."/>
        </authorList>
    </citation>
    <scope>NUCLEOTIDE SEQUENCE [LARGE SCALE GENOMIC DNA]</scope>
</reference>
<accession>A0A4Y5TXE8</accession>
<feature type="region of interest" description="Disordered" evidence="1">
    <location>
        <begin position="1"/>
        <end position="25"/>
    </location>
</feature>
<evidence type="ECO:0000256" key="1">
    <source>
        <dbReference type="SAM" id="MobiDB-lite"/>
    </source>
</evidence>
<organism evidence="2 3">
    <name type="scientific">Aeromonas phage 2L372D</name>
    <dbReference type="NCBI Taxonomy" id="2588097"/>
    <lineage>
        <taxon>Viruses</taxon>
        <taxon>Duplodnaviria</taxon>
        <taxon>Heunggongvirae</taxon>
        <taxon>Uroviricota</taxon>
        <taxon>Caudoviricetes</taxon>
        <taxon>Plateaulakevirus</taxon>
        <taxon>Plateaulakevirus pv2L372D</taxon>
    </lineage>
</organism>
<gene>
    <name evidence="2" type="ORF">2L372D_104</name>
</gene>
<evidence type="ECO:0008006" key="4">
    <source>
        <dbReference type="Google" id="ProtNLM"/>
    </source>
</evidence>
<dbReference type="Proteomes" id="UP000316128">
    <property type="component" value="Segment"/>
</dbReference>
<protein>
    <recommendedName>
        <fullName evidence="4">Portal protein</fullName>
    </recommendedName>
</protein>
<evidence type="ECO:0000313" key="3">
    <source>
        <dbReference type="Proteomes" id="UP000316128"/>
    </source>
</evidence>
<dbReference type="InterPro" id="IPR009279">
    <property type="entry name" value="Portal_Mu"/>
</dbReference>
<proteinExistence type="predicted"/>
<sequence>MTEQTVKRPRGRPRKNQQVDLEKASSEGLAVSRLRMGEIGSLALQRIRDDSERMKNKELKWPNCIMTYESMKLDATVATALNTTYMLVEKPFNDFFIRHKKGSARSKEAAEFIEYCFKNLDNQTLRQVARSAATMNEYGFAAFEKVFSKITRGKYKDKYQYRLSKLAFRPQGSLDIRQPFKFSDDSRELVGLWQNNNAFDTMNGVFYVDYLKNQDPQVGSVFIPINKIALFAMNASSANPTGVSPLNAAYKAYREKVVIENLEIVGANKNLSGVLELKIPSMILQKAALDPSGKEAQFLNQLMQDAANSAAGEQSFFILPSDTQPGGQEQYKMTLKGVDGGSGDKNTTTLINERKKVILDLFGCGFINLGNEGVGSYALSEGKQNLHSLFVERNVNIILETFNTDIIPQLLALNEIYLEDDEMPTLGFDETDEVDLNAFSAAVQRMGATGFIPRNKEVINHILSVLGVDWKLTDETPEEVLALVGKPTTRSGDGMESGLNNGTGDGVSDSDTSVSNNAQTTA</sequence>
<feature type="region of interest" description="Disordered" evidence="1">
    <location>
        <begin position="484"/>
        <end position="522"/>
    </location>
</feature>
<dbReference type="Pfam" id="PF06074">
    <property type="entry name" value="Portal_Mu"/>
    <property type="match status" value="1"/>
</dbReference>
<keyword evidence="3" id="KW-1185">Reference proteome</keyword>